<comment type="caution">
    <text evidence="2">The sequence shown here is derived from an EMBL/GenBank/DDBJ whole genome shotgun (WGS) entry which is preliminary data.</text>
</comment>
<name>A0AAD4XKZ0_9MAGN</name>
<dbReference type="Proteomes" id="UP001202328">
    <property type="component" value="Unassembled WGS sequence"/>
</dbReference>
<dbReference type="PROSITE" id="PS51393">
    <property type="entry name" value="LIPOXYGENASE_3"/>
    <property type="match status" value="1"/>
</dbReference>
<feature type="domain" description="Lipoxygenase" evidence="1">
    <location>
        <begin position="1"/>
        <end position="49"/>
    </location>
</feature>
<sequence length="49" mass="5548">MQLILVGIPMHGTSQTANHKPLHARATPEYDDLEKNPDFEFLKTITSQL</sequence>
<dbReference type="InterPro" id="IPR013819">
    <property type="entry name" value="LipOase_C"/>
</dbReference>
<evidence type="ECO:0000313" key="3">
    <source>
        <dbReference type="Proteomes" id="UP001202328"/>
    </source>
</evidence>
<gene>
    <name evidence="2" type="ORF">MKW98_001190</name>
</gene>
<dbReference type="EMBL" id="JAJJMB010008870">
    <property type="protein sequence ID" value="KAI3919934.1"/>
    <property type="molecule type" value="Genomic_DNA"/>
</dbReference>
<protein>
    <recommendedName>
        <fullName evidence="1">Lipoxygenase domain-containing protein</fullName>
    </recommendedName>
</protein>
<organism evidence="2 3">
    <name type="scientific">Papaver atlanticum</name>
    <dbReference type="NCBI Taxonomy" id="357466"/>
    <lineage>
        <taxon>Eukaryota</taxon>
        <taxon>Viridiplantae</taxon>
        <taxon>Streptophyta</taxon>
        <taxon>Embryophyta</taxon>
        <taxon>Tracheophyta</taxon>
        <taxon>Spermatophyta</taxon>
        <taxon>Magnoliopsida</taxon>
        <taxon>Ranunculales</taxon>
        <taxon>Papaveraceae</taxon>
        <taxon>Papaveroideae</taxon>
        <taxon>Papaver</taxon>
    </lineage>
</organism>
<dbReference type="GO" id="GO:0046872">
    <property type="term" value="F:metal ion binding"/>
    <property type="evidence" value="ECO:0007669"/>
    <property type="project" value="InterPro"/>
</dbReference>
<keyword evidence="3" id="KW-1185">Reference proteome</keyword>
<evidence type="ECO:0000313" key="2">
    <source>
        <dbReference type="EMBL" id="KAI3919934.1"/>
    </source>
</evidence>
<reference evidence="2" key="1">
    <citation type="submission" date="2022-04" db="EMBL/GenBank/DDBJ databases">
        <title>A functionally conserved STORR gene fusion in Papaver species that diverged 16.8 million years ago.</title>
        <authorList>
            <person name="Catania T."/>
        </authorList>
    </citation>
    <scope>NUCLEOTIDE SEQUENCE</scope>
    <source>
        <strain evidence="2">S-188037</strain>
    </source>
</reference>
<accession>A0AAD4XKZ0</accession>
<proteinExistence type="predicted"/>
<evidence type="ECO:0000259" key="1">
    <source>
        <dbReference type="PROSITE" id="PS51393"/>
    </source>
</evidence>
<dbReference type="GO" id="GO:0016702">
    <property type="term" value="F:oxidoreductase activity, acting on single donors with incorporation of molecular oxygen, incorporation of two atoms of oxygen"/>
    <property type="evidence" value="ECO:0007669"/>
    <property type="project" value="InterPro"/>
</dbReference>
<dbReference type="AlphaFoldDB" id="A0AAD4XKZ0"/>